<name>A0A251XC59_9GAMM</name>
<feature type="binding site" evidence="9">
    <location>
        <position position="77"/>
    </location>
    <ligand>
        <name>[4Fe-4S] cluster</name>
        <dbReference type="ChEBI" id="CHEBI:49883"/>
    </ligand>
</feature>
<comment type="caution">
    <text evidence="13">The sequence shown here is derived from an EMBL/GenBank/DDBJ whole genome shotgun (WGS) entry which is preliminary data.</text>
</comment>
<dbReference type="Gene3D" id="2.40.50.1070">
    <property type="match status" value="1"/>
</dbReference>
<feature type="binding site" evidence="9 10">
    <location>
        <position position="305"/>
    </location>
    <ligand>
        <name>S-adenosyl-L-methionine</name>
        <dbReference type="ChEBI" id="CHEBI:59789"/>
    </ligand>
</feature>
<feature type="binding site" evidence="9 10">
    <location>
        <position position="326"/>
    </location>
    <ligand>
        <name>S-adenosyl-L-methionine</name>
        <dbReference type="ChEBI" id="CHEBI:59789"/>
    </ligand>
</feature>
<evidence type="ECO:0000256" key="4">
    <source>
        <dbReference type="ARBA" id="ARBA00022679"/>
    </source>
</evidence>
<dbReference type="InterPro" id="IPR029063">
    <property type="entry name" value="SAM-dependent_MTases_sf"/>
</dbReference>
<comment type="similarity">
    <text evidence="9">Belongs to the class I-like SAM-binding methyltransferase superfamily. RNA M5U methyltransferase family. RlmD subfamily.</text>
</comment>
<dbReference type="OrthoDB" id="9804590at2"/>
<feature type="active site" description="Nucleophile" evidence="9 10">
    <location>
        <position position="400"/>
    </location>
</feature>
<dbReference type="FunFam" id="2.40.50.140:FF:000097">
    <property type="entry name" value="23S rRNA (uracil(1939)-C(5))-methyltransferase RlmD"/>
    <property type="match status" value="1"/>
</dbReference>
<feature type="binding site" evidence="9">
    <location>
        <position position="86"/>
    </location>
    <ligand>
        <name>[4Fe-4S] cluster</name>
        <dbReference type="ChEBI" id="CHEBI:49883"/>
    </ligand>
</feature>
<evidence type="ECO:0000256" key="6">
    <source>
        <dbReference type="ARBA" id="ARBA00022723"/>
    </source>
</evidence>
<accession>A0A251XC59</accession>
<evidence type="ECO:0000256" key="8">
    <source>
        <dbReference type="ARBA" id="ARBA00023014"/>
    </source>
</evidence>
<dbReference type="InterPro" id="IPR030390">
    <property type="entry name" value="MeTrfase_TrmA_AS"/>
</dbReference>
<keyword evidence="4 9" id="KW-0808">Transferase</keyword>
<keyword evidence="14" id="KW-1185">Reference proteome</keyword>
<feature type="domain" description="TRAM" evidence="12">
    <location>
        <begin position="5"/>
        <end position="64"/>
    </location>
</feature>
<keyword evidence="6 9" id="KW-0479">Metal-binding</keyword>
<feature type="active site" evidence="11">
    <location>
        <position position="400"/>
    </location>
</feature>
<sequence>MPRTRQRIPQTPTEATVERFAHDGRGIAQLDGKVVFISGALPQEKVVFRYLSRQRHFDEGRVLEVLQAAPERVTPPCPHADICGGCSLQHLNSDAQIALKQAMLLEQIQHIAQTQAEEIAPPLRSAVSGYRHKARLGVRHVPAKGGMLVGFREEKNRYLADLSRCDVLHHSIGERFIELRNCLDTLDCKLHIPQIEVAIGDHQTACVIRHLVPLSLDDQQRLIAFAQQYQIAFYTQAKGIDSITALWPPNLPLDGLYYRHPDYDVTIHFAPSDFTQINPEMNRQMVKQALSWLNASANDDVLELFCGLGNFTLPLARTVKQVTAVEGDAQLISRAKANAHTHELYNINYYVANLADAQLKADWLQQSYPYLLLDPPRSGAQEILQVLPLQQTKRIVYISCNPATLARDVGFLVHQHGFRLARIGVMDMFPQTAHVESMALLIRE</sequence>
<evidence type="ECO:0000256" key="3">
    <source>
        <dbReference type="ARBA" id="ARBA00022603"/>
    </source>
</evidence>
<dbReference type="PROSITE" id="PS01230">
    <property type="entry name" value="TRMA_1"/>
    <property type="match status" value="1"/>
</dbReference>
<evidence type="ECO:0000256" key="5">
    <source>
        <dbReference type="ARBA" id="ARBA00022691"/>
    </source>
</evidence>
<dbReference type="InterPro" id="IPR001566">
    <property type="entry name" value="23S_rRNA_MeTrfase_RlmD"/>
</dbReference>
<evidence type="ECO:0000256" key="11">
    <source>
        <dbReference type="PROSITE-ProRule" id="PRU10015"/>
    </source>
</evidence>
<dbReference type="Gene3D" id="3.40.50.150">
    <property type="entry name" value="Vaccinia Virus protein VP39"/>
    <property type="match status" value="1"/>
</dbReference>
<feature type="binding site" evidence="9 10">
    <location>
        <position position="374"/>
    </location>
    <ligand>
        <name>S-adenosyl-L-methionine</name>
        <dbReference type="ChEBI" id="CHEBI:59789"/>
    </ligand>
</feature>
<dbReference type="GO" id="GO:0070475">
    <property type="term" value="P:rRNA base methylation"/>
    <property type="evidence" value="ECO:0007669"/>
    <property type="project" value="TreeGrafter"/>
</dbReference>
<gene>
    <name evidence="9" type="primary">rlmD</name>
    <name evidence="13" type="ORF">TPSD3_00925</name>
</gene>
<dbReference type="GO" id="GO:0051539">
    <property type="term" value="F:4 iron, 4 sulfur cluster binding"/>
    <property type="evidence" value="ECO:0007669"/>
    <property type="project" value="UniProtKB-KW"/>
</dbReference>
<evidence type="ECO:0000256" key="1">
    <source>
        <dbReference type="ARBA" id="ARBA00022485"/>
    </source>
</evidence>
<dbReference type="SUPFAM" id="SSF50249">
    <property type="entry name" value="Nucleic acid-binding proteins"/>
    <property type="match status" value="1"/>
</dbReference>
<evidence type="ECO:0000313" key="14">
    <source>
        <dbReference type="Proteomes" id="UP000194798"/>
    </source>
</evidence>
<dbReference type="GO" id="GO:0005506">
    <property type="term" value="F:iron ion binding"/>
    <property type="evidence" value="ECO:0007669"/>
    <property type="project" value="UniProtKB-UniRule"/>
</dbReference>
<dbReference type="Pfam" id="PF05958">
    <property type="entry name" value="tRNA_U5-meth_tr"/>
    <property type="match status" value="1"/>
</dbReference>
<dbReference type="Proteomes" id="UP000194798">
    <property type="component" value="Unassembled WGS sequence"/>
</dbReference>
<dbReference type="PROSITE" id="PS01231">
    <property type="entry name" value="TRMA_2"/>
    <property type="match status" value="1"/>
</dbReference>
<dbReference type="PROSITE" id="PS50926">
    <property type="entry name" value="TRAM"/>
    <property type="match status" value="1"/>
</dbReference>
<keyword evidence="3 9" id="KW-0489">Methyltransferase</keyword>
<comment type="function">
    <text evidence="9">Catalyzes the formation of 5-methyl-uridine at position 1939 (m5U1939) in 23S rRNA.</text>
</comment>
<organism evidence="13 14">
    <name type="scientific">Thioflexithrix psekupsensis</name>
    <dbReference type="NCBI Taxonomy" id="1570016"/>
    <lineage>
        <taxon>Bacteria</taxon>
        <taxon>Pseudomonadati</taxon>
        <taxon>Pseudomonadota</taxon>
        <taxon>Gammaproteobacteria</taxon>
        <taxon>Thiotrichales</taxon>
        <taxon>Thioflexithrix</taxon>
    </lineage>
</organism>
<evidence type="ECO:0000259" key="12">
    <source>
        <dbReference type="PROSITE" id="PS50926"/>
    </source>
</evidence>
<dbReference type="NCBIfam" id="NF009639">
    <property type="entry name" value="PRK13168.1"/>
    <property type="match status" value="1"/>
</dbReference>
<keyword evidence="2 9" id="KW-0698">rRNA processing</keyword>
<dbReference type="Pfam" id="PF01938">
    <property type="entry name" value="TRAM"/>
    <property type="match status" value="1"/>
</dbReference>
<dbReference type="CDD" id="cd02440">
    <property type="entry name" value="AdoMet_MTases"/>
    <property type="match status" value="1"/>
</dbReference>
<dbReference type="GO" id="GO:0003723">
    <property type="term" value="F:RNA binding"/>
    <property type="evidence" value="ECO:0007669"/>
    <property type="project" value="InterPro"/>
</dbReference>
<dbReference type="EC" id="2.1.1.190" evidence="9"/>
<evidence type="ECO:0000256" key="9">
    <source>
        <dbReference type="HAMAP-Rule" id="MF_01010"/>
    </source>
</evidence>
<keyword evidence="1 9" id="KW-0004">4Fe-4S</keyword>
<evidence type="ECO:0000313" key="13">
    <source>
        <dbReference type="EMBL" id="OUD16316.1"/>
    </source>
</evidence>
<dbReference type="PROSITE" id="PS51687">
    <property type="entry name" value="SAM_MT_RNA_M5U"/>
    <property type="match status" value="1"/>
</dbReference>
<dbReference type="Gene3D" id="2.40.50.140">
    <property type="entry name" value="Nucleic acid-binding proteins"/>
    <property type="match status" value="1"/>
</dbReference>
<feature type="binding site" evidence="9 10">
    <location>
        <position position="276"/>
    </location>
    <ligand>
        <name>S-adenosyl-L-methionine</name>
        <dbReference type="ChEBI" id="CHEBI:59789"/>
    </ligand>
</feature>
<protein>
    <recommendedName>
        <fullName evidence="9">23S rRNA (uracil(1939)-C(5))-methyltransferase RlmD</fullName>
        <ecNumber evidence="9">2.1.1.190</ecNumber>
    </recommendedName>
    <alternativeName>
        <fullName evidence="9">23S rRNA(m5U1939)-methyltransferase</fullName>
    </alternativeName>
</protein>
<dbReference type="GO" id="GO:0070041">
    <property type="term" value="F:rRNA (uridine-C5-)-methyltransferase activity"/>
    <property type="evidence" value="ECO:0007669"/>
    <property type="project" value="UniProtKB-UniRule"/>
</dbReference>
<evidence type="ECO:0000256" key="7">
    <source>
        <dbReference type="ARBA" id="ARBA00023004"/>
    </source>
</evidence>
<dbReference type="PANTHER" id="PTHR11061">
    <property type="entry name" value="RNA M5U METHYLTRANSFERASE"/>
    <property type="match status" value="1"/>
</dbReference>
<evidence type="ECO:0000256" key="10">
    <source>
        <dbReference type="PROSITE-ProRule" id="PRU01024"/>
    </source>
</evidence>
<reference evidence="13 14" key="1">
    <citation type="submission" date="2016-12" db="EMBL/GenBank/DDBJ databases">
        <title>Thioflexothrix psekupsii D3 genome sequencing and assembly.</title>
        <authorList>
            <person name="Fomenkov A."/>
            <person name="Vincze T."/>
            <person name="Grabovich M."/>
            <person name="Anton B.P."/>
            <person name="Dubinina G."/>
            <person name="Orlova M."/>
            <person name="Belousova E."/>
            <person name="Roberts R.J."/>
        </authorList>
    </citation>
    <scope>NUCLEOTIDE SEQUENCE [LARGE SCALE GENOMIC DNA]</scope>
    <source>
        <strain evidence="13">D3</strain>
    </source>
</reference>
<dbReference type="HAMAP" id="MF_01010">
    <property type="entry name" value="23SrRNA_methyltr_RlmD"/>
    <property type="match status" value="1"/>
</dbReference>
<feature type="binding site" evidence="9">
    <location>
        <position position="83"/>
    </location>
    <ligand>
        <name>[4Fe-4S] cluster</name>
        <dbReference type="ChEBI" id="CHEBI:49883"/>
    </ligand>
</feature>
<feature type="binding site" evidence="9">
    <location>
        <position position="165"/>
    </location>
    <ligand>
        <name>[4Fe-4S] cluster</name>
        <dbReference type="ChEBI" id="CHEBI:49883"/>
    </ligand>
</feature>
<feature type="binding site" evidence="9">
    <location>
        <position position="353"/>
    </location>
    <ligand>
        <name>S-adenosyl-L-methionine</name>
        <dbReference type="ChEBI" id="CHEBI:59789"/>
    </ligand>
</feature>
<dbReference type="InterPro" id="IPR002792">
    <property type="entry name" value="TRAM_dom"/>
</dbReference>
<comment type="catalytic activity">
    <reaction evidence="9">
        <text>uridine(1939) in 23S rRNA + S-adenosyl-L-methionine = 5-methyluridine(1939) in 23S rRNA + S-adenosyl-L-homocysteine + H(+)</text>
        <dbReference type="Rhea" id="RHEA:42908"/>
        <dbReference type="Rhea" id="RHEA-COMP:10278"/>
        <dbReference type="Rhea" id="RHEA-COMP:10279"/>
        <dbReference type="ChEBI" id="CHEBI:15378"/>
        <dbReference type="ChEBI" id="CHEBI:57856"/>
        <dbReference type="ChEBI" id="CHEBI:59789"/>
        <dbReference type="ChEBI" id="CHEBI:65315"/>
        <dbReference type="ChEBI" id="CHEBI:74447"/>
        <dbReference type="EC" id="2.1.1.190"/>
    </reaction>
</comment>
<keyword evidence="7 9" id="KW-0408">Iron</keyword>
<keyword evidence="5 9" id="KW-0949">S-adenosyl-L-methionine</keyword>
<dbReference type="PANTHER" id="PTHR11061:SF49">
    <property type="entry name" value="23S RRNA (URACIL(1939)-C(5))-METHYLTRANSFERASE RLMD"/>
    <property type="match status" value="1"/>
</dbReference>
<proteinExistence type="inferred from homology"/>
<dbReference type="AlphaFoldDB" id="A0A251XC59"/>
<dbReference type="InterPro" id="IPR010280">
    <property type="entry name" value="U5_MeTrfase_fam"/>
</dbReference>
<dbReference type="SUPFAM" id="SSF53335">
    <property type="entry name" value="S-adenosyl-L-methionine-dependent methyltransferases"/>
    <property type="match status" value="1"/>
</dbReference>
<keyword evidence="8 9" id="KW-0411">Iron-sulfur</keyword>
<dbReference type="NCBIfam" id="TIGR00479">
    <property type="entry name" value="rumA"/>
    <property type="match status" value="1"/>
</dbReference>
<evidence type="ECO:0000256" key="2">
    <source>
        <dbReference type="ARBA" id="ARBA00022552"/>
    </source>
</evidence>
<feature type="binding site" evidence="9">
    <location>
        <position position="310"/>
    </location>
    <ligand>
        <name>S-adenosyl-L-methionine</name>
        <dbReference type="ChEBI" id="CHEBI:59789"/>
    </ligand>
</feature>
<dbReference type="EMBL" id="MSLT01000001">
    <property type="protein sequence ID" value="OUD16316.1"/>
    <property type="molecule type" value="Genomic_DNA"/>
</dbReference>
<dbReference type="InterPro" id="IPR012340">
    <property type="entry name" value="NA-bd_OB-fold"/>
</dbReference>
<dbReference type="InterPro" id="IPR030391">
    <property type="entry name" value="MeTrfase_TrmA_CS"/>
</dbReference>